<dbReference type="EC" id="1.3.1.98" evidence="5 19"/>
<dbReference type="InterPro" id="IPR011601">
    <property type="entry name" value="MurB_C"/>
</dbReference>
<feature type="active site" evidence="19">
    <location>
        <position position="166"/>
    </location>
</feature>
<dbReference type="PANTHER" id="PTHR21071">
    <property type="entry name" value="UDP-N-ACETYLENOLPYRUVOYLGLUCOSAMINE REDUCTASE"/>
    <property type="match status" value="1"/>
</dbReference>
<dbReference type="Gene3D" id="3.30.465.10">
    <property type="match status" value="1"/>
</dbReference>
<dbReference type="RefSeq" id="WP_306307920.1">
    <property type="nucleotide sequence ID" value="NZ_BHXQ01000001.1"/>
</dbReference>
<keyword evidence="12 19" id="KW-0133">Cell shape</keyword>
<keyword evidence="7 19" id="KW-0963">Cytoplasm</keyword>
<feature type="active site" description="Proton donor" evidence="19">
    <location>
        <position position="241"/>
    </location>
</feature>
<accession>A0A401U6J2</accession>
<proteinExistence type="inferred from homology"/>
<evidence type="ECO:0000256" key="13">
    <source>
        <dbReference type="ARBA" id="ARBA00022984"/>
    </source>
</evidence>
<dbReference type="Pfam" id="PF02873">
    <property type="entry name" value="MurB_C"/>
    <property type="match status" value="1"/>
</dbReference>
<dbReference type="NCBIfam" id="NF000755">
    <property type="entry name" value="PRK00046.1"/>
    <property type="match status" value="1"/>
</dbReference>
<sequence length="341" mass="38133">MIHLQENIDLTLLNTFGLQCTARYFVSIQKAEQLKALLELDFLQKETKLVLGGGSNLLFTKNIFDGLVIKNEIKGIEILKENDDHCWLKVGAGEGWHDFVLYCVKQQLGGVENLSLIPGSVGAAPMQNIGAYGAEVKDTIESVTAFEFEKGTFRDFPNQECAFGYRESYFKNEGKNRYFITHVCFKLSKRNHIIKTEYGAIKEFLTKMNINELSLKAVSDAVIAIRQSKLPDPAKIGNAGSFFKNPTITLEQYEILKQKHAAMPMFAVDALHVKVPAAWLIEQSGWKGKTFDKVGVHTQQALVLVNYGHGKGKDILELATKIQANVESNFGIKLNMEVNIV</sequence>
<dbReference type="InterPro" id="IPR036635">
    <property type="entry name" value="MurB_C_sf"/>
</dbReference>
<evidence type="ECO:0000256" key="10">
    <source>
        <dbReference type="ARBA" id="ARBA00022827"/>
    </source>
</evidence>
<dbReference type="InterPro" id="IPR003170">
    <property type="entry name" value="MurB"/>
</dbReference>
<evidence type="ECO:0000256" key="19">
    <source>
        <dbReference type="HAMAP-Rule" id="MF_00037"/>
    </source>
</evidence>
<dbReference type="EMBL" id="BHXQ01000001">
    <property type="protein sequence ID" value="GCC50548.1"/>
    <property type="molecule type" value="Genomic_DNA"/>
</dbReference>
<protein>
    <recommendedName>
        <fullName evidence="6 19">UDP-N-acetylenolpyruvoylglucosamine reductase</fullName>
        <ecNumber evidence="5 19">1.3.1.98</ecNumber>
    </recommendedName>
    <alternativeName>
        <fullName evidence="17 19">UDP-N-acetylmuramate dehydrogenase</fullName>
    </alternativeName>
</protein>
<reference evidence="21 22" key="1">
    <citation type="submission" date="2018-11" db="EMBL/GenBank/DDBJ databases">
        <title>Chryseotalea sanarue gen. nov., sp., nov., a member of the family Cytophagaceae, isolated from a brackish lake in Hamamatsu Japan.</title>
        <authorList>
            <person name="Maejima Y."/>
            <person name="Iino T."/>
            <person name="Muraguchi Y."/>
            <person name="Fukuda K."/>
            <person name="Ohkuma M."/>
            <person name="Moriuchi R."/>
            <person name="Dohra H."/>
            <person name="Kimbara K."/>
            <person name="Shintani M."/>
        </authorList>
    </citation>
    <scope>NUCLEOTIDE SEQUENCE [LARGE SCALE GENOMIC DNA]</scope>
    <source>
        <strain evidence="21 22">Ys</strain>
    </source>
</reference>
<comment type="pathway">
    <text evidence="4 19">Cell wall biogenesis; peptidoglycan biosynthesis.</text>
</comment>
<feature type="domain" description="FAD-binding PCMH-type" evidence="20">
    <location>
        <begin position="18"/>
        <end position="190"/>
    </location>
</feature>
<keyword evidence="8 19" id="KW-0132">Cell division</keyword>
<dbReference type="GO" id="GO:0071949">
    <property type="term" value="F:FAD binding"/>
    <property type="evidence" value="ECO:0007669"/>
    <property type="project" value="InterPro"/>
</dbReference>
<dbReference type="GO" id="GO:0071555">
    <property type="term" value="P:cell wall organization"/>
    <property type="evidence" value="ECO:0007669"/>
    <property type="project" value="UniProtKB-KW"/>
</dbReference>
<evidence type="ECO:0000256" key="14">
    <source>
        <dbReference type="ARBA" id="ARBA00023002"/>
    </source>
</evidence>
<evidence type="ECO:0000256" key="15">
    <source>
        <dbReference type="ARBA" id="ARBA00023306"/>
    </source>
</evidence>
<evidence type="ECO:0000256" key="2">
    <source>
        <dbReference type="ARBA" id="ARBA00003921"/>
    </source>
</evidence>
<evidence type="ECO:0000256" key="12">
    <source>
        <dbReference type="ARBA" id="ARBA00022960"/>
    </source>
</evidence>
<organism evidence="21 22">
    <name type="scientific">Chryseotalea sanaruensis</name>
    <dbReference type="NCBI Taxonomy" id="2482724"/>
    <lineage>
        <taxon>Bacteria</taxon>
        <taxon>Pseudomonadati</taxon>
        <taxon>Bacteroidota</taxon>
        <taxon>Cytophagia</taxon>
        <taxon>Cytophagales</taxon>
        <taxon>Chryseotaleaceae</taxon>
        <taxon>Chryseotalea</taxon>
    </lineage>
</organism>
<evidence type="ECO:0000256" key="4">
    <source>
        <dbReference type="ARBA" id="ARBA00004752"/>
    </source>
</evidence>
<dbReference type="SUPFAM" id="SSF56194">
    <property type="entry name" value="Uridine diphospho-N-Acetylenolpyruvylglucosamine reductase, MurB, C-terminal domain"/>
    <property type="match status" value="1"/>
</dbReference>
<dbReference type="GO" id="GO:0005829">
    <property type="term" value="C:cytosol"/>
    <property type="evidence" value="ECO:0007669"/>
    <property type="project" value="TreeGrafter"/>
</dbReference>
<dbReference type="PROSITE" id="PS51387">
    <property type="entry name" value="FAD_PCMH"/>
    <property type="match status" value="1"/>
</dbReference>
<dbReference type="InterPro" id="IPR016169">
    <property type="entry name" value="FAD-bd_PCMH_sub2"/>
</dbReference>
<keyword evidence="9 19" id="KW-0285">Flavoprotein</keyword>
<dbReference type="Gene3D" id="3.30.43.10">
    <property type="entry name" value="Uridine Diphospho-n-acetylenolpyruvylglucosamine Reductase, domain 2"/>
    <property type="match status" value="1"/>
</dbReference>
<evidence type="ECO:0000259" key="20">
    <source>
        <dbReference type="PROSITE" id="PS51387"/>
    </source>
</evidence>
<keyword evidence="22" id="KW-1185">Reference proteome</keyword>
<keyword evidence="16 19" id="KW-0961">Cell wall biogenesis/degradation</keyword>
<evidence type="ECO:0000256" key="8">
    <source>
        <dbReference type="ARBA" id="ARBA00022618"/>
    </source>
</evidence>
<evidence type="ECO:0000256" key="6">
    <source>
        <dbReference type="ARBA" id="ARBA00015188"/>
    </source>
</evidence>
<keyword evidence="11 19" id="KW-0521">NADP</keyword>
<comment type="caution">
    <text evidence="21">The sequence shown here is derived from an EMBL/GenBank/DDBJ whole genome shotgun (WGS) entry which is preliminary data.</text>
</comment>
<keyword evidence="13 19" id="KW-0573">Peptidoglycan synthesis</keyword>
<comment type="function">
    <text evidence="2 19">Cell wall formation.</text>
</comment>
<keyword evidence="15 19" id="KW-0131">Cell cycle</keyword>
<dbReference type="InterPro" id="IPR016167">
    <property type="entry name" value="FAD-bd_PCMH_sub1"/>
</dbReference>
<dbReference type="InterPro" id="IPR016166">
    <property type="entry name" value="FAD-bd_PCMH"/>
</dbReference>
<name>A0A401U6J2_9BACT</name>
<dbReference type="InterPro" id="IPR006094">
    <property type="entry name" value="Oxid_FAD_bind_N"/>
</dbReference>
<dbReference type="NCBIfam" id="NF010478">
    <property type="entry name" value="PRK13903.1"/>
    <property type="match status" value="1"/>
</dbReference>
<evidence type="ECO:0000313" key="22">
    <source>
        <dbReference type="Proteomes" id="UP000288227"/>
    </source>
</evidence>
<comment type="catalytic activity">
    <reaction evidence="18 19">
        <text>UDP-N-acetyl-alpha-D-muramate + NADP(+) = UDP-N-acetyl-3-O-(1-carboxyvinyl)-alpha-D-glucosamine + NADPH + H(+)</text>
        <dbReference type="Rhea" id="RHEA:12248"/>
        <dbReference type="ChEBI" id="CHEBI:15378"/>
        <dbReference type="ChEBI" id="CHEBI:57783"/>
        <dbReference type="ChEBI" id="CHEBI:58349"/>
        <dbReference type="ChEBI" id="CHEBI:68483"/>
        <dbReference type="ChEBI" id="CHEBI:70757"/>
        <dbReference type="EC" id="1.3.1.98"/>
    </reaction>
</comment>
<evidence type="ECO:0000256" key="11">
    <source>
        <dbReference type="ARBA" id="ARBA00022857"/>
    </source>
</evidence>
<comment type="subcellular location">
    <subcellularLocation>
        <location evidence="3 19">Cytoplasm</location>
    </subcellularLocation>
</comment>
<dbReference type="GO" id="GO:0008360">
    <property type="term" value="P:regulation of cell shape"/>
    <property type="evidence" value="ECO:0007669"/>
    <property type="project" value="UniProtKB-KW"/>
</dbReference>
<dbReference type="Proteomes" id="UP000288227">
    <property type="component" value="Unassembled WGS sequence"/>
</dbReference>
<dbReference type="Pfam" id="PF01565">
    <property type="entry name" value="FAD_binding_4"/>
    <property type="match status" value="1"/>
</dbReference>
<keyword evidence="10 19" id="KW-0274">FAD</keyword>
<evidence type="ECO:0000256" key="16">
    <source>
        <dbReference type="ARBA" id="ARBA00023316"/>
    </source>
</evidence>
<dbReference type="UniPathway" id="UPA00219"/>
<evidence type="ECO:0000313" key="21">
    <source>
        <dbReference type="EMBL" id="GCC50548.1"/>
    </source>
</evidence>
<dbReference type="HAMAP" id="MF_00037">
    <property type="entry name" value="MurB"/>
    <property type="match status" value="1"/>
</dbReference>
<dbReference type="Gene3D" id="3.90.78.10">
    <property type="entry name" value="UDP-N-acetylenolpyruvoylglucosamine reductase, C-terminal domain"/>
    <property type="match status" value="1"/>
</dbReference>
<comment type="similarity">
    <text evidence="19">Belongs to the MurB family.</text>
</comment>
<evidence type="ECO:0000256" key="1">
    <source>
        <dbReference type="ARBA" id="ARBA00001974"/>
    </source>
</evidence>
<keyword evidence="14 19" id="KW-0560">Oxidoreductase</keyword>
<evidence type="ECO:0000256" key="9">
    <source>
        <dbReference type="ARBA" id="ARBA00022630"/>
    </source>
</evidence>
<gene>
    <name evidence="19" type="primary">murB</name>
    <name evidence="21" type="ORF">SanaruYs_07630</name>
</gene>
<dbReference type="GO" id="GO:0051301">
    <property type="term" value="P:cell division"/>
    <property type="evidence" value="ECO:0007669"/>
    <property type="project" value="UniProtKB-KW"/>
</dbReference>
<dbReference type="InterPro" id="IPR036318">
    <property type="entry name" value="FAD-bd_PCMH-like_sf"/>
</dbReference>
<dbReference type="AlphaFoldDB" id="A0A401U6J2"/>
<evidence type="ECO:0000256" key="3">
    <source>
        <dbReference type="ARBA" id="ARBA00004496"/>
    </source>
</evidence>
<dbReference type="PANTHER" id="PTHR21071:SF4">
    <property type="entry name" value="UDP-N-ACETYLENOLPYRUVOYLGLUCOSAMINE REDUCTASE"/>
    <property type="match status" value="1"/>
</dbReference>
<dbReference type="GO" id="GO:0009252">
    <property type="term" value="P:peptidoglycan biosynthetic process"/>
    <property type="evidence" value="ECO:0007669"/>
    <property type="project" value="UniProtKB-UniRule"/>
</dbReference>
<feature type="active site" evidence="19">
    <location>
        <position position="337"/>
    </location>
</feature>
<comment type="cofactor">
    <cofactor evidence="1 19">
        <name>FAD</name>
        <dbReference type="ChEBI" id="CHEBI:57692"/>
    </cofactor>
</comment>
<evidence type="ECO:0000256" key="7">
    <source>
        <dbReference type="ARBA" id="ARBA00022490"/>
    </source>
</evidence>
<evidence type="ECO:0000256" key="18">
    <source>
        <dbReference type="ARBA" id="ARBA00048914"/>
    </source>
</evidence>
<evidence type="ECO:0000256" key="5">
    <source>
        <dbReference type="ARBA" id="ARBA00012518"/>
    </source>
</evidence>
<evidence type="ECO:0000256" key="17">
    <source>
        <dbReference type="ARBA" id="ARBA00031026"/>
    </source>
</evidence>
<dbReference type="GO" id="GO:0008762">
    <property type="term" value="F:UDP-N-acetylmuramate dehydrogenase activity"/>
    <property type="evidence" value="ECO:0007669"/>
    <property type="project" value="UniProtKB-UniRule"/>
</dbReference>
<dbReference type="SUPFAM" id="SSF56176">
    <property type="entry name" value="FAD-binding/transporter-associated domain-like"/>
    <property type="match status" value="1"/>
</dbReference>
<dbReference type="NCBIfam" id="TIGR00179">
    <property type="entry name" value="murB"/>
    <property type="match status" value="1"/>
</dbReference>